<name>A0A953M1S0_9BACT</name>
<evidence type="ECO:0000259" key="2">
    <source>
        <dbReference type="PROSITE" id="PS50990"/>
    </source>
</evidence>
<accession>A0A953M1S0</accession>
<dbReference type="InterPro" id="IPR039564">
    <property type="entry name" value="Peptidase_C39-like"/>
</dbReference>
<keyword evidence="1" id="KW-0732">Signal</keyword>
<feature type="signal peptide" evidence="1">
    <location>
        <begin position="1"/>
        <end position="23"/>
    </location>
</feature>
<dbReference type="InterPro" id="IPR005074">
    <property type="entry name" value="Peptidase_C39"/>
</dbReference>
<dbReference type="PROSITE" id="PS50990">
    <property type="entry name" value="PEPTIDASE_C39"/>
    <property type="match status" value="1"/>
</dbReference>
<protein>
    <submittedName>
        <fullName evidence="3">C39 family peptidase</fullName>
    </submittedName>
</protein>
<dbReference type="PROSITE" id="PS51257">
    <property type="entry name" value="PROKAR_LIPOPROTEIN"/>
    <property type="match status" value="1"/>
</dbReference>
<reference evidence="3" key="2">
    <citation type="submission" date="2021-08" db="EMBL/GenBank/DDBJ databases">
        <authorList>
            <person name="Dalcin Martins P."/>
        </authorList>
    </citation>
    <scope>NUCLEOTIDE SEQUENCE</scope>
    <source>
        <strain evidence="3">MAG_39</strain>
    </source>
</reference>
<dbReference type="Gene3D" id="3.90.70.10">
    <property type="entry name" value="Cysteine proteinases"/>
    <property type="match status" value="1"/>
</dbReference>
<proteinExistence type="predicted"/>
<dbReference type="AlphaFoldDB" id="A0A953M1S0"/>
<reference evidence="3" key="1">
    <citation type="journal article" date="2021" name="bioRxiv">
        <title>Unraveling nitrogen, sulfur and carbon metabolic pathways and microbial community transcriptional responses to substrate deprivation and toxicity stresses in a bioreactor mimicking anoxic brackish coastal sediment conditions.</title>
        <authorList>
            <person name="Martins P.D."/>
            <person name="Echeveste M.J."/>
            <person name="Arshad A."/>
            <person name="Kurth J."/>
            <person name="Ouboter H."/>
            <person name="Jetten M.S.M."/>
            <person name="Welte C.U."/>
        </authorList>
    </citation>
    <scope>NUCLEOTIDE SEQUENCE</scope>
    <source>
        <strain evidence="3">MAG_39</strain>
    </source>
</reference>
<dbReference type="Pfam" id="PF13529">
    <property type="entry name" value="Peptidase_C39_2"/>
    <property type="match status" value="1"/>
</dbReference>
<dbReference type="GO" id="GO:0016020">
    <property type="term" value="C:membrane"/>
    <property type="evidence" value="ECO:0007669"/>
    <property type="project" value="InterPro"/>
</dbReference>
<sequence length="184" mass="20664">MTALTKRCLFLLILFLTVSCAVSSPRRDTSAVRISTVPFYPQEDYQCGPASLAGVLNYWGIKVSPEDIARDIYSRTARGTLGIDMLLYANRTGLHALQYSGGWEDLTGKVREGYPMVVLVDYGLLMYESPHFMVIVGFDEGGVYANSGREEGIFIRKDTLLKKWEKTKFWTLLVRPKEGIHAGQ</sequence>
<evidence type="ECO:0000313" key="4">
    <source>
        <dbReference type="Proteomes" id="UP000705867"/>
    </source>
</evidence>
<evidence type="ECO:0000313" key="3">
    <source>
        <dbReference type="EMBL" id="MBZ0156452.1"/>
    </source>
</evidence>
<feature type="chain" id="PRO_5037141758" evidence="1">
    <location>
        <begin position="24"/>
        <end position="184"/>
    </location>
</feature>
<dbReference type="Proteomes" id="UP000705867">
    <property type="component" value="Unassembled WGS sequence"/>
</dbReference>
<dbReference type="GO" id="GO:0008233">
    <property type="term" value="F:peptidase activity"/>
    <property type="evidence" value="ECO:0007669"/>
    <property type="project" value="InterPro"/>
</dbReference>
<gene>
    <name evidence="3" type="ORF">K8I29_09630</name>
</gene>
<dbReference type="EMBL" id="JAIOIV010000076">
    <property type="protein sequence ID" value="MBZ0156452.1"/>
    <property type="molecule type" value="Genomic_DNA"/>
</dbReference>
<comment type="caution">
    <text evidence="3">The sequence shown here is derived from an EMBL/GenBank/DDBJ whole genome shotgun (WGS) entry which is preliminary data.</text>
</comment>
<dbReference type="GO" id="GO:0005524">
    <property type="term" value="F:ATP binding"/>
    <property type="evidence" value="ECO:0007669"/>
    <property type="project" value="InterPro"/>
</dbReference>
<organism evidence="3 4">
    <name type="scientific">Candidatus Nitrobium versatile</name>
    <dbReference type="NCBI Taxonomy" id="2884831"/>
    <lineage>
        <taxon>Bacteria</taxon>
        <taxon>Pseudomonadati</taxon>
        <taxon>Nitrospirota</taxon>
        <taxon>Nitrospiria</taxon>
        <taxon>Nitrospirales</taxon>
        <taxon>Nitrospiraceae</taxon>
        <taxon>Candidatus Nitrobium</taxon>
    </lineage>
</organism>
<dbReference type="GO" id="GO:0006508">
    <property type="term" value="P:proteolysis"/>
    <property type="evidence" value="ECO:0007669"/>
    <property type="project" value="InterPro"/>
</dbReference>
<evidence type="ECO:0000256" key="1">
    <source>
        <dbReference type="SAM" id="SignalP"/>
    </source>
</evidence>
<feature type="domain" description="Peptidase C39" evidence="2">
    <location>
        <begin position="42"/>
        <end position="171"/>
    </location>
</feature>